<evidence type="ECO:0000313" key="2">
    <source>
        <dbReference type="EMBL" id="PIG86747.1"/>
    </source>
</evidence>
<gene>
    <name evidence="2" type="ORF">AARAC_006818</name>
    <name evidence="1" type="ORF">BDV24DRAFT_165148</name>
</gene>
<dbReference type="Proteomes" id="UP000231358">
    <property type="component" value="Unassembled WGS sequence"/>
</dbReference>
<keyword evidence="3" id="KW-1185">Reference proteome</keyword>
<evidence type="ECO:0000313" key="3">
    <source>
        <dbReference type="Proteomes" id="UP000231358"/>
    </source>
</evidence>
<reference evidence="1" key="2">
    <citation type="submission" date="2019-04" db="EMBL/GenBank/DDBJ databases">
        <title>Friends and foes A comparative genomics study of 23 Aspergillus species from section Flavi.</title>
        <authorList>
            <consortium name="DOE Joint Genome Institute"/>
            <person name="Kjaerbolling I."/>
            <person name="Vesth T."/>
            <person name="Frisvad J.C."/>
            <person name="Nybo J.L."/>
            <person name="Theobald S."/>
            <person name="Kildgaard S."/>
            <person name="Isbrandt T."/>
            <person name="Kuo A."/>
            <person name="Sato A."/>
            <person name="Lyhne E.K."/>
            <person name="Kogle M.E."/>
            <person name="Wiebenga A."/>
            <person name="Kun R.S."/>
            <person name="Lubbers R.J."/>
            <person name="Makela M.R."/>
            <person name="Barry K."/>
            <person name="Chovatia M."/>
            <person name="Clum A."/>
            <person name="Daum C."/>
            <person name="Haridas S."/>
            <person name="He G."/>
            <person name="LaButti K."/>
            <person name="Lipzen A."/>
            <person name="Mondo S."/>
            <person name="Riley R."/>
            <person name="Salamov A."/>
            <person name="Simmons B.A."/>
            <person name="Magnuson J.K."/>
            <person name="Henrissat B."/>
            <person name="Mortensen U.H."/>
            <person name="Larsen T.O."/>
            <person name="Devries R.P."/>
            <person name="Grigoriev I.V."/>
            <person name="Machida M."/>
            <person name="Baker S.E."/>
            <person name="Andersen M.R."/>
        </authorList>
    </citation>
    <scope>NUCLEOTIDE SEQUENCE</scope>
    <source>
        <strain evidence="1">CBS 117612</strain>
    </source>
</reference>
<organism evidence="2 3">
    <name type="scientific">Aspergillus arachidicola</name>
    <dbReference type="NCBI Taxonomy" id="656916"/>
    <lineage>
        <taxon>Eukaryota</taxon>
        <taxon>Fungi</taxon>
        <taxon>Dikarya</taxon>
        <taxon>Ascomycota</taxon>
        <taxon>Pezizomycotina</taxon>
        <taxon>Eurotiomycetes</taxon>
        <taxon>Eurotiomycetidae</taxon>
        <taxon>Eurotiales</taxon>
        <taxon>Aspergillaceae</taxon>
        <taxon>Aspergillus</taxon>
        <taxon>Aspergillus subgen. Circumdati</taxon>
    </lineage>
</organism>
<dbReference type="Proteomes" id="UP000325558">
    <property type="component" value="Unassembled WGS sequence"/>
</dbReference>
<proteinExistence type="predicted"/>
<dbReference type="AlphaFoldDB" id="A0A2G7G1N7"/>
<protein>
    <submittedName>
        <fullName evidence="2">Uncharacterized protein</fullName>
    </submittedName>
</protein>
<reference evidence="2 3" key="1">
    <citation type="submission" date="2017-05" db="EMBL/GenBank/DDBJ databases">
        <title>Genome sequence for an aflatoxigenic pathogen of Argentinian peanut, Aspergillus arachidicola.</title>
        <authorList>
            <person name="Moore G."/>
            <person name="Beltz S.B."/>
            <person name="Mack B.M."/>
        </authorList>
    </citation>
    <scope>NUCLEOTIDE SEQUENCE [LARGE SCALE GENOMIC DNA]</scope>
    <source>
        <strain evidence="2 3">CBS 117610</strain>
    </source>
</reference>
<dbReference type="EMBL" id="NEXV01000222">
    <property type="protein sequence ID" value="PIG86747.1"/>
    <property type="molecule type" value="Genomic_DNA"/>
</dbReference>
<name>A0A2G7G1N7_9EURO</name>
<accession>A0A2G7G1N7</accession>
<dbReference type="EMBL" id="ML737155">
    <property type="protein sequence ID" value="KAE8339615.1"/>
    <property type="molecule type" value="Genomic_DNA"/>
</dbReference>
<dbReference type="OrthoDB" id="10278435at2759"/>
<evidence type="ECO:0000313" key="1">
    <source>
        <dbReference type="EMBL" id="KAE8339615.1"/>
    </source>
</evidence>
<sequence length="91" mass="10297">MIDFASTDSEFSEGLVPGLFPGPTIYALEIFGRRGTNKRKLWISCRFHTCLATVDDDSEKRKIYKLLSRFFEEHGPAAGNDLNPVMEQLSI</sequence>